<organism evidence="2 3">
    <name type="scientific">Nephila pilipes</name>
    <name type="common">Giant wood spider</name>
    <name type="synonym">Nephila maculata</name>
    <dbReference type="NCBI Taxonomy" id="299642"/>
    <lineage>
        <taxon>Eukaryota</taxon>
        <taxon>Metazoa</taxon>
        <taxon>Ecdysozoa</taxon>
        <taxon>Arthropoda</taxon>
        <taxon>Chelicerata</taxon>
        <taxon>Arachnida</taxon>
        <taxon>Araneae</taxon>
        <taxon>Araneomorphae</taxon>
        <taxon>Entelegynae</taxon>
        <taxon>Araneoidea</taxon>
        <taxon>Nephilidae</taxon>
        <taxon>Nephila</taxon>
    </lineage>
</organism>
<accession>A0A8X6NAW2</accession>
<dbReference type="EMBL" id="BMAW01102271">
    <property type="protein sequence ID" value="GFT03495.1"/>
    <property type="molecule type" value="Genomic_DNA"/>
</dbReference>
<evidence type="ECO:0000313" key="2">
    <source>
        <dbReference type="EMBL" id="GFT03495.1"/>
    </source>
</evidence>
<dbReference type="Proteomes" id="UP000887013">
    <property type="component" value="Unassembled WGS sequence"/>
</dbReference>
<protein>
    <submittedName>
        <fullName evidence="2">Uncharacterized protein</fullName>
    </submittedName>
</protein>
<sequence length="316" mass="34210">MTFPLFELGNISQREEEEGGEEGGGRKEEEGGGGEEFANVPWFIFHRVTPFRLPGVRIASPPAAAAVRLPHARGTFATPQHFSYSILTLFCLPYLPPTSTPHTYTLRTHCLPATCLLRRTPACPSAATALPAPPAPDRFRADDGSWTWRFNGTGRGRRCDAVENRLDGGGAWTSGRRRDDFRCRSSGPLFFHRVSSQSYGAQTRRKAASRVNGVLVASATGGRRADGRRLAGRGAGCHSPASRHYACARPLPLRHDGSAPLASSPRTTFLCGIGCDAVRLRGLRTICHGWTQLSSPTALLSPQHPHIHNCGHVTAS</sequence>
<evidence type="ECO:0000256" key="1">
    <source>
        <dbReference type="SAM" id="MobiDB-lite"/>
    </source>
</evidence>
<reference evidence="2" key="1">
    <citation type="submission" date="2020-08" db="EMBL/GenBank/DDBJ databases">
        <title>Multicomponent nature underlies the extraordinary mechanical properties of spider dragline silk.</title>
        <authorList>
            <person name="Kono N."/>
            <person name="Nakamura H."/>
            <person name="Mori M."/>
            <person name="Yoshida Y."/>
            <person name="Ohtoshi R."/>
            <person name="Malay A.D."/>
            <person name="Moran D.A.P."/>
            <person name="Tomita M."/>
            <person name="Numata K."/>
            <person name="Arakawa K."/>
        </authorList>
    </citation>
    <scope>NUCLEOTIDE SEQUENCE</scope>
</reference>
<name>A0A8X6NAW2_NEPPI</name>
<keyword evidence="3" id="KW-1185">Reference proteome</keyword>
<gene>
    <name evidence="2" type="ORF">NPIL_236161</name>
</gene>
<comment type="caution">
    <text evidence="2">The sequence shown here is derived from an EMBL/GenBank/DDBJ whole genome shotgun (WGS) entry which is preliminary data.</text>
</comment>
<evidence type="ECO:0000313" key="3">
    <source>
        <dbReference type="Proteomes" id="UP000887013"/>
    </source>
</evidence>
<dbReference type="AlphaFoldDB" id="A0A8X6NAW2"/>
<feature type="region of interest" description="Disordered" evidence="1">
    <location>
        <begin position="1"/>
        <end position="34"/>
    </location>
</feature>
<proteinExistence type="predicted"/>